<organism evidence="3 4">
    <name type="scientific">Kineosporia mesophila</name>
    <dbReference type="NCBI Taxonomy" id="566012"/>
    <lineage>
        <taxon>Bacteria</taxon>
        <taxon>Bacillati</taxon>
        <taxon>Actinomycetota</taxon>
        <taxon>Actinomycetes</taxon>
        <taxon>Kineosporiales</taxon>
        <taxon>Kineosporiaceae</taxon>
        <taxon>Kineosporia</taxon>
    </lineage>
</organism>
<feature type="transmembrane region" description="Helical" evidence="2">
    <location>
        <begin position="79"/>
        <end position="96"/>
    </location>
</feature>
<keyword evidence="4" id="KW-1185">Reference proteome</keyword>
<keyword evidence="2" id="KW-0472">Membrane</keyword>
<accession>A0ABP7A7B7</accession>
<proteinExistence type="predicted"/>
<dbReference type="Proteomes" id="UP001501074">
    <property type="component" value="Unassembled WGS sequence"/>
</dbReference>
<gene>
    <name evidence="3" type="ORF">GCM10022223_49530</name>
</gene>
<protein>
    <submittedName>
        <fullName evidence="3">Spore wall synthesis complex protein</fullName>
    </submittedName>
</protein>
<feature type="compositionally biased region" description="Basic and acidic residues" evidence="1">
    <location>
        <begin position="129"/>
        <end position="140"/>
    </location>
</feature>
<reference evidence="4" key="1">
    <citation type="journal article" date="2019" name="Int. J. Syst. Evol. Microbiol.">
        <title>The Global Catalogue of Microorganisms (GCM) 10K type strain sequencing project: providing services to taxonomists for standard genome sequencing and annotation.</title>
        <authorList>
            <consortium name="The Broad Institute Genomics Platform"/>
            <consortium name="The Broad Institute Genome Sequencing Center for Infectious Disease"/>
            <person name="Wu L."/>
            <person name="Ma J."/>
        </authorList>
    </citation>
    <scope>NUCLEOTIDE SEQUENCE [LARGE SCALE GENOMIC DNA]</scope>
    <source>
        <strain evidence="4">JCM 16902</strain>
    </source>
</reference>
<dbReference type="Pfam" id="PF11239">
    <property type="entry name" value="DUF3040"/>
    <property type="match status" value="1"/>
</dbReference>
<comment type="caution">
    <text evidence="3">The sequence shown here is derived from an EMBL/GenBank/DDBJ whole genome shotgun (WGS) entry which is preliminary data.</text>
</comment>
<evidence type="ECO:0000256" key="2">
    <source>
        <dbReference type="SAM" id="Phobius"/>
    </source>
</evidence>
<evidence type="ECO:0000313" key="3">
    <source>
        <dbReference type="EMBL" id="GAA3626364.1"/>
    </source>
</evidence>
<dbReference type="InterPro" id="IPR021401">
    <property type="entry name" value="DUF3040"/>
</dbReference>
<name>A0ABP7A7B7_9ACTN</name>
<sequence>MWNDRCDRQEVEVPLSDNEQRLLEQMERALYAEDPKFASAMRGANRRPGAGRRLAIGGTGIVLGLVVLVFGVANNNIPVGVLGFVCMLGGTAYAVSSKRRGPVGVVNAAGAVRPPVKRKASKGSFMQRLEQRWDRRRDER</sequence>
<keyword evidence="2" id="KW-1133">Transmembrane helix</keyword>
<feature type="transmembrane region" description="Helical" evidence="2">
    <location>
        <begin position="54"/>
        <end position="73"/>
    </location>
</feature>
<feature type="region of interest" description="Disordered" evidence="1">
    <location>
        <begin position="117"/>
        <end position="140"/>
    </location>
</feature>
<dbReference type="EMBL" id="BAAAZO010000009">
    <property type="protein sequence ID" value="GAA3626364.1"/>
    <property type="molecule type" value="Genomic_DNA"/>
</dbReference>
<keyword evidence="2" id="KW-0812">Transmembrane</keyword>
<evidence type="ECO:0000313" key="4">
    <source>
        <dbReference type="Proteomes" id="UP001501074"/>
    </source>
</evidence>
<evidence type="ECO:0000256" key="1">
    <source>
        <dbReference type="SAM" id="MobiDB-lite"/>
    </source>
</evidence>